<name>A0ABS7P2P0_9NOCA</name>
<feature type="domain" description="Acyl-CoA dehydrogenase/oxidase N-terminal" evidence="9">
    <location>
        <begin position="7"/>
        <end position="118"/>
    </location>
</feature>
<comment type="cofactor">
    <cofactor evidence="1 6">
        <name>FAD</name>
        <dbReference type="ChEBI" id="CHEBI:57692"/>
    </cofactor>
</comment>
<dbReference type="InterPro" id="IPR009075">
    <property type="entry name" value="AcylCo_DH/oxidase_C"/>
</dbReference>
<organism evidence="10 11">
    <name type="scientific">Rhodococcoides corynebacterioides</name>
    <dbReference type="NCBI Taxonomy" id="53972"/>
    <lineage>
        <taxon>Bacteria</taxon>
        <taxon>Bacillati</taxon>
        <taxon>Actinomycetota</taxon>
        <taxon>Actinomycetes</taxon>
        <taxon>Mycobacteriales</taxon>
        <taxon>Nocardiaceae</taxon>
        <taxon>Rhodococcoides</taxon>
    </lineage>
</organism>
<comment type="caution">
    <text evidence="10">The sequence shown here is derived from an EMBL/GenBank/DDBJ whole genome shotgun (WGS) entry which is preliminary data.</text>
</comment>
<dbReference type="RefSeq" id="WP_222683945.1">
    <property type="nucleotide sequence ID" value="NZ_JABUBT010000024.1"/>
</dbReference>
<keyword evidence="4 6" id="KW-0274">FAD</keyword>
<keyword evidence="11" id="KW-1185">Reference proteome</keyword>
<dbReference type="EMBL" id="JABUBU010000003">
    <property type="protein sequence ID" value="MBY6366647.1"/>
    <property type="molecule type" value="Genomic_DNA"/>
</dbReference>
<evidence type="ECO:0000259" key="9">
    <source>
        <dbReference type="Pfam" id="PF02771"/>
    </source>
</evidence>
<dbReference type="Proteomes" id="UP000825228">
    <property type="component" value="Unassembled WGS sequence"/>
</dbReference>
<dbReference type="InterPro" id="IPR006091">
    <property type="entry name" value="Acyl-CoA_Oxase/DH_mid-dom"/>
</dbReference>
<evidence type="ECO:0000256" key="6">
    <source>
        <dbReference type="RuleBase" id="RU362125"/>
    </source>
</evidence>
<dbReference type="InterPro" id="IPR009100">
    <property type="entry name" value="AcylCoA_DH/oxidase_NM_dom_sf"/>
</dbReference>
<dbReference type="InterPro" id="IPR046373">
    <property type="entry name" value="Acyl-CoA_Oxase/DH_mid-dom_sf"/>
</dbReference>
<evidence type="ECO:0000313" key="10">
    <source>
        <dbReference type="EMBL" id="MBY6366647.1"/>
    </source>
</evidence>
<dbReference type="InterPro" id="IPR037069">
    <property type="entry name" value="AcylCoA_DH/ox_N_sf"/>
</dbReference>
<dbReference type="SUPFAM" id="SSF47203">
    <property type="entry name" value="Acyl-CoA dehydrogenase C-terminal domain-like"/>
    <property type="match status" value="1"/>
</dbReference>
<sequence>MQFELDDEQKLLRDTVREVLSRSYDNEKRKAAVESERGWTESVWKQFAELGLLGLSFAEDDGGMGAGPVETFAVMTEIGRRLAPEPLLDGVLIPGGLISDVGSTEQRQRILPSVAEGQTLLAFAHTEPGRRWPAAEVTTTATESGGSFTLSGTKNPVLHGGSADHLVVSAALPSGGVGLFLVDADADADGVARTPYRTHDGLRGASIVFTEAAAEPLGDGGDATAAIVASNVRAQAALAAEALGAMEESLRLTTEYLKQRKQFGVPLSKFQALTFRAADMYVQLELARSMALYATMSLADGTADPVVASRAKLQIGRSARQIGQESIQLHGGIGVTDEYPVGHYFSRLTAIEHTLGGVDDHLRVITGVVKDHEMLGVS</sequence>
<dbReference type="InterPro" id="IPR013786">
    <property type="entry name" value="AcylCoA_DH/ox_N"/>
</dbReference>
<dbReference type="Pfam" id="PF02771">
    <property type="entry name" value="Acyl-CoA_dh_N"/>
    <property type="match status" value="1"/>
</dbReference>
<dbReference type="SUPFAM" id="SSF56645">
    <property type="entry name" value="Acyl-CoA dehydrogenase NM domain-like"/>
    <property type="match status" value="1"/>
</dbReference>
<dbReference type="Pfam" id="PF02770">
    <property type="entry name" value="Acyl-CoA_dh_M"/>
    <property type="match status" value="1"/>
</dbReference>
<dbReference type="Pfam" id="PF00441">
    <property type="entry name" value="Acyl-CoA_dh_1"/>
    <property type="match status" value="1"/>
</dbReference>
<evidence type="ECO:0000256" key="4">
    <source>
        <dbReference type="ARBA" id="ARBA00022827"/>
    </source>
</evidence>
<feature type="domain" description="Acyl-CoA oxidase/dehydrogenase middle" evidence="8">
    <location>
        <begin position="122"/>
        <end position="206"/>
    </location>
</feature>
<keyword evidence="3 6" id="KW-0285">Flavoprotein</keyword>
<dbReference type="Gene3D" id="1.20.140.10">
    <property type="entry name" value="Butyryl-CoA Dehydrogenase, subunit A, domain 3"/>
    <property type="match status" value="1"/>
</dbReference>
<feature type="domain" description="Acyl-CoA dehydrogenase/oxidase C-terminal" evidence="7">
    <location>
        <begin position="236"/>
        <end position="352"/>
    </location>
</feature>
<evidence type="ECO:0000259" key="7">
    <source>
        <dbReference type="Pfam" id="PF00441"/>
    </source>
</evidence>
<keyword evidence="5 6" id="KW-0560">Oxidoreductase</keyword>
<dbReference type="PANTHER" id="PTHR43884:SF20">
    <property type="entry name" value="ACYL-COA DEHYDROGENASE FADE28"/>
    <property type="match status" value="1"/>
</dbReference>
<protein>
    <submittedName>
        <fullName evidence="10">Acyl-CoA dehydrogenase family protein</fullName>
    </submittedName>
</protein>
<dbReference type="InterPro" id="IPR036250">
    <property type="entry name" value="AcylCo_DH-like_C"/>
</dbReference>
<reference evidence="10 11" key="1">
    <citation type="submission" date="2020-06" db="EMBL/GenBank/DDBJ databases">
        <title>Taxonomy, biology and ecology of Rhodococcus bacteria occurring in California pistachio and other woody hosts as revealed by genome sequence analyses.</title>
        <authorList>
            <person name="Gai Y."/>
            <person name="Riely B."/>
        </authorList>
    </citation>
    <scope>NUCLEOTIDE SEQUENCE [LARGE SCALE GENOMIC DNA]</scope>
    <source>
        <strain evidence="10 11">BP-281</strain>
    </source>
</reference>
<dbReference type="Gene3D" id="2.40.110.10">
    <property type="entry name" value="Butyryl-CoA Dehydrogenase, subunit A, domain 2"/>
    <property type="match status" value="1"/>
</dbReference>
<accession>A0ABS7P2P0</accession>
<proteinExistence type="inferred from homology"/>
<dbReference type="CDD" id="cd00567">
    <property type="entry name" value="ACAD"/>
    <property type="match status" value="1"/>
</dbReference>
<evidence type="ECO:0000256" key="3">
    <source>
        <dbReference type="ARBA" id="ARBA00022630"/>
    </source>
</evidence>
<evidence type="ECO:0000256" key="2">
    <source>
        <dbReference type="ARBA" id="ARBA00009347"/>
    </source>
</evidence>
<comment type="similarity">
    <text evidence="2 6">Belongs to the acyl-CoA dehydrogenase family.</text>
</comment>
<evidence type="ECO:0000256" key="5">
    <source>
        <dbReference type="ARBA" id="ARBA00023002"/>
    </source>
</evidence>
<evidence type="ECO:0000259" key="8">
    <source>
        <dbReference type="Pfam" id="PF02770"/>
    </source>
</evidence>
<gene>
    <name evidence="10" type="ORF">HQ603_07770</name>
</gene>
<dbReference type="Gene3D" id="1.10.540.10">
    <property type="entry name" value="Acyl-CoA dehydrogenase/oxidase, N-terminal domain"/>
    <property type="match status" value="1"/>
</dbReference>
<dbReference type="PANTHER" id="PTHR43884">
    <property type="entry name" value="ACYL-COA DEHYDROGENASE"/>
    <property type="match status" value="1"/>
</dbReference>
<evidence type="ECO:0000256" key="1">
    <source>
        <dbReference type="ARBA" id="ARBA00001974"/>
    </source>
</evidence>
<evidence type="ECO:0000313" key="11">
    <source>
        <dbReference type="Proteomes" id="UP000825228"/>
    </source>
</evidence>